<accession>A0A7J8QIM6</accession>
<comment type="caution">
    <text evidence="1">The sequence shown here is derived from an EMBL/GenBank/DDBJ whole genome shotgun (WGS) entry which is preliminary data.</text>
</comment>
<proteinExistence type="predicted"/>
<evidence type="ECO:0000313" key="2">
    <source>
        <dbReference type="Proteomes" id="UP000593578"/>
    </source>
</evidence>
<organism evidence="1 2">
    <name type="scientific">Gossypium raimondii</name>
    <name type="common">Peruvian cotton</name>
    <name type="synonym">Gossypium klotzschianum subsp. raimondii</name>
    <dbReference type="NCBI Taxonomy" id="29730"/>
    <lineage>
        <taxon>Eukaryota</taxon>
        <taxon>Viridiplantae</taxon>
        <taxon>Streptophyta</taxon>
        <taxon>Embryophyta</taxon>
        <taxon>Tracheophyta</taxon>
        <taxon>Spermatophyta</taxon>
        <taxon>Magnoliopsida</taxon>
        <taxon>eudicotyledons</taxon>
        <taxon>Gunneridae</taxon>
        <taxon>Pentapetalae</taxon>
        <taxon>rosids</taxon>
        <taxon>malvids</taxon>
        <taxon>Malvales</taxon>
        <taxon>Malvaceae</taxon>
        <taxon>Malvoideae</taxon>
        <taxon>Gossypium</taxon>
    </lineage>
</organism>
<reference evidence="1 2" key="1">
    <citation type="journal article" date="2019" name="Genome Biol. Evol.">
        <title>Insights into the evolution of the New World diploid cottons (Gossypium, subgenus Houzingenia) based on genome sequencing.</title>
        <authorList>
            <person name="Grover C.E."/>
            <person name="Arick M.A. 2nd"/>
            <person name="Thrash A."/>
            <person name="Conover J.L."/>
            <person name="Sanders W.S."/>
            <person name="Peterson D.G."/>
            <person name="Frelichowski J.E."/>
            <person name="Scheffler J.A."/>
            <person name="Scheffler B.E."/>
            <person name="Wendel J.F."/>
        </authorList>
    </citation>
    <scope>NUCLEOTIDE SEQUENCE [LARGE SCALE GENOMIC DNA]</scope>
    <source>
        <strain evidence="1">8</strain>
        <tissue evidence="1">Leaf</tissue>
    </source>
</reference>
<evidence type="ECO:0000313" key="1">
    <source>
        <dbReference type="EMBL" id="MBA0601409.1"/>
    </source>
</evidence>
<dbReference type="AlphaFoldDB" id="A0A7J8QIM6"/>
<dbReference type="Proteomes" id="UP000593578">
    <property type="component" value="Unassembled WGS sequence"/>
</dbReference>
<name>A0A7J8QIM6_GOSRA</name>
<sequence length="22" mass="2578">MYITLPSQAKEEHCYGMRIFCG</sequence>
<gene>
    <name evidence="1" type="ORF">Gorai_004586</name>
</gene>
<dbReference type="EMBL" id="JABEZZ010000012">
    <property type="protein sequence ID" value="MBA0601409.1"/>
    <property type="molecule type" value="Genomic_DNA"/>
</dbReference>
<protein>
    <submittedName>
        <fullName evidence="1">Uncharacterized protein</fullName>
    </submittedName>
</protein>